<feature type="transmembrane region" description="Helical" evidence="8">
    <location>
        <begin position="27"/>
        <end position="47"/>
    </location>
</feature>
<keyword evidence="3" id="KW-0813">Transport</keyword>
<evidence type="ECO:0000256" key="5">
    <source>
        <dbReference type="ARBA" id="ARBA00022692"/>
    </source>
</evidence>
<dbReference type="AlphaFoldDB" id="A0A914CVL8"/>
<dbReference type="GO" id="GO:0005315">
    <property type="term" value="F:phosphate transmembrane transporter activity"/>
    <property type="evidence" value="ECO:0007669"/>
    <property type="project" value="InterPro"/>
</dbReference>
<name>A0A914CVL8_9BILA</name>
<evidence type="ECO:0000256" key="2">
    <source>
        <dbReference type="ARBA" id="ARBA00009916"/>
    </source>
</evidence>
<dbReference type="Proteomes" id="UP000887540">
    <property type="component" value="Unplaced"/>
</dbReference>
<dbReference type="PANTHER" id="PTHR11101">
    <property type="entry name" value="PHOSPHATE TRANSPORTER"/>
    <property type="match status" value="1"/>
</dbReference>
<keyword evidence="7 8" id="KW-0472">Membrane</keyword>
<feature type="transmembrane region" description="Helical" evidence="8">
    <location>
        <begin position="160"/>
        <end position="186"/>
    </location>
</feature>
<proteinExistence type="inferred from homology"/>
<dbReference type="GO" id="GO:0035435">
    <property type="term" value="P:phosphate ion transmembrane transport"/>
    <property type="evidence" value="ECO:0007669"/>
    <property type="project" value="TreeGrafter"/>
</dbReference>
<keyword evidence="5 8" id="KW-0812">Transmembrane</keyword>
<dbReference type="WBParaSite" id="ACRNAN_scaffold15250.g25910.t1">
    <property type="protein sequence ID" value="ACRNAN_scaffold15250.g25910.t1"/>
    <property type="gene ID" value="ACRNAN_scaffold15250.g25910"/>
</dbReference>
<evidence type="ECO:0000256" key="8">
    <source>
        <dbReference type="SAM" id="Phobius"/>
    </source>
</evidence>
<evidence type="ECO:0000256" key="1">
    <source>
        <dbReference type="ARBA" id="ARBA00004141"/>
    </source>
</evidence>
<feature type="transmembrane region" description="Helical" evidence="8">
    <location>
        <begin position="206"/>
        <end position="224"/>
    </location>
</feature>
<dbReference type="InterPro" id="IPR001204">
    <property type="entry name" value="Phos_transporter"/>
</dbReference>
<evidence type="ECO:0000256" key="3">
    <source>
        <dbReference type="ARBA" id="ARBA00022448"/>
    </source>
</evidence>
<organism evidence="9 10">
    <name type="scientific">Acrobeloides nanus</name>
    <dbReference type="NCBI Taxonomy" id="290746"/>
    <lineage>
        <taxon>Eukaryota</taxon>
        <taxon>Metazoa</taxon>
        <taxon>Ecdysozoa</taxon>
        <taxon>Nematoda</taxon>
        <taxon>Chromadorea</taxon>
        <taxon>Rhabditida</taxon>
        <taxon>Tylenchina</taxon>
        <taxon>Cephalobomorpha</taxon>
        <taxon>Cephaloboidea</taxon>
        <taxon>Cephalobidae</taxon>
        <taxon>Acrobeloides</taxon>
    </lineage>
</organism>
<comment type="subcellular location">
    <subcellularLocation>
        <location evidence="1">Membrane</location>
        <topology evidence="1">Multi-pass membrane protein</topology>
    </subcellularLocation>
</comment>
<evidence type="ECO:0000313" key="10">
    <source>
        <dbReference type="WBParaSite" id="ACRNAN_scaffold15250.g25910.t1"/>
    </source>
</evidence>
<evidence type="ECO:0000313" key="9">
    <source>
        <dbReference type="Proteomes" id="UP000887540"/>
    </source>
</evidence>
<dbReference type="GO" id="GO:0016020">
    <property type="term" value="C:membrane"/>
    <property type="evidence" value="ECO:0007669"/>
    <property type="project" value="UniProtKB-SubCell"/>
</dbReference>
<sequence>MGISTASSVLLSSTILSVTTMDFDSHWLWALVLAFHLSFLFAFAMGANEVSNAFATSVGSGAISLFTAYFLATFFESAGGVLLGYKVLETLRFKVIDLEVYEGAQEEFLLGQIAILAGCSLWMFLATLLRLPVSSTHAHVGSIIGFSLFMRGTKGLHLDWVFTIIISWIVSPILSGIVSAILYILMDFWVLRRKEPLKRAFQALPIIYFLVFAFNTFIVLYQGTKCMAQSVQ</sequence>
<comment type="similarity">
    <text evidence="2">Belongs to the inorganic phosphate transporter (PiT) (TC 2.A.20) family.</text>
</comment>
<dbReference type="Pfam" id="PF01384">
    <property type="entry name" value="PHO4"/>
    <property type="match status" value="1"/>
</dbReference>
<evidence type="ECO:0000256" key="7">
    <source>
        <dbReference type="ARBA" id="ARBA00023136"/>
    </source>
</evidence>
<evidence type="ECO:0000256" key="6">
    <source>
        <dbReference type="ARBA" id="ARBA00022989"/>
    </source>
</evidence>
<evidence type="ECO:0000256" key="4">
    <source>
        <dbReference type="ARBA" id="ARBA00022592"/>
    </source>
</evidence>
<accession>A0A914CVL8</accession>
<keyword evidence="4" id="KW-0592">Phosphate transport</keyword>
<reference evidence="10" key="1">
    <citation type="submission" date="2022-11" db="UniProtKB">
        <authorList>
            <consortium name="WormBaseParasite"/>
        </authorList>
    </citation>
    <scope>IDENTIFICATION</scope>
</reference>
<protein>
    <submittedName>
        <fullName evidence="10">Phosphate transporter</fullName>
    </submittedName>
</protein>
<keyword evidence="6 8" id="KW-1133">Transmembrane helix</keyword>
<dbReference type="PANTHER" id="PTHR11101:SF80">
    <property type="entry name" value="PHOSPHATE TRANSPORTER"/>
    <property type="match status" value="1"/>
</dbReference>
<keyword evidence="9" id="KW-1185">Reference proteome</keyword>
<feature type="transmembrane region" description="Helical" evidence="8">
    <location>
        <begin position="108"/>
        <end position="129"/>
    </location>
</feature>